<dbReference type="RefSeq" id="WP_064513239.1">
    <property type="nucleotide sequence ID" value="NZ_CBCSBH010000041.1"/>
</dbReference>
<feature type="signal peptide" evidence="1">
    <location>
        <begin position="1"/>
        <end position="19"/>
    </location>
</feature>
<name>B6A885_YERET</name>
<keyword evidence="4" id="KW-1185">Reference proteome</keyword>
<keyword evidence="1" id="KW-0732">Signal</keyword>
<protein>
    <submittedName>
        <fullName evidence="2">YenT</fullName>
    </submittedName>
</protein>
<gene>
    <name evidence="2" type="primary">yenT</name>
    <name evidence="3" type="ORF">PL78_03785</name>
</gene>
<dbReference type="EMBL" id="CP010029">
    <property type="protein sequence ID" value="ANI28961.1"/>
    <property type="molecule type" value="Genomic_DNA"/>
</dbReference>
<evidence type="ECO:0000313" key="4">
    <source>
        <dbReference type="Proteomes" id="UP000266744"/>
    </source>
</evidence>
<dbReference type="OrthoDB" id="6470826at2"/>
<proteinExistence type="predicted"/>
<evidence type="ECO:0000313" key="2">
    <source>
        <dbReference type="EMBL" id="ABG33861.1"/>
    </source>
</evidence>
<organism evidence="2">
    <name type="scientific">Yersinia entomophaga</name>
    <dbReference type="NCBI Taxonomy" id="935293"/>
    <lineage>
        <taxon>Bacteria</taxon>
        <taxon>Pseudomonadati</taxon>
        <taxon>Pseudomonadota</taxon>
        <taxon>Gammaproteobacteria</taxon>
        <taxon>Enterobacterales</taxon>
        <taxon>Yersiniaceae</taxon>
        <taxon>Yersinia</taxon>
    </lineage>
</organism>
<accession>B6A885</accession>
<dbReference type="AlphaFoldDB" id="B6A885"/>
<reference evidence="4" key="2">
    <citation type="journal article" date="2016" name="Toxins">
        <title>The Draft Genome Sequence of the Yersinia entomophaga Entomopathogenic Type Strain MH96T.</title>
        <authorList>
            <person name="Hurst M.R."/>
            <person name="Beattie A."/>
            <person name="Altermann E."/>
            <person name="Moraga R.M."/>
            <person name="Harper L.A."/>
            <person name="Calder J."/>
            <person name="Laugraud A."/>
        </authorList>
    </citation>
    <scope>NUCLEOTIDE SEQUENCE [LARGE SCALE GENOMIC DNA]</scope>
    <source>
        <strain evidence="4">MH96</strain>
    </source>
</reference>
<dbReference type="Proteomes" id="UP000266744">
    <property type="component" value="Chromosome"/>
</dbReference>
<sequence>MKKVIIATILMLFSFSALDQDADVNNSGDVLSTSTTAEIIKKDCSGKTLKPWPVLLDHDKGDL</sequence>
<evidence type="ECO:0000256" key="1">
    <source>
        <dbReference type="SAM" id="SignalP"/>
    </source>
</evidence>
<dbReference type="KEGG" id="yeg:PL78_03785"/>
<reference evidence="2" key="1">
    <citation type="submission" date="2006-02" db="EMBL/GenBank/DDBJ databases">
        <title>Yersinia entomophagous a new insect pathogen.</title>
        <authorList>
            <person name="Hurst M.R.H."/>
        </authorList>
    </citation>
    <scope>NUCLEOTIDE SEQUENCE</scope>
    <source>
        <strain evidence="2">MH-1</strain>
    </source>
</reference>
<dbReference type="PATRIC" id="fig|935293.3.peg.816"/>
<feature type="chain" id="PRO_5015087351" evidence="1">
    <location>
        <begin position="20"/>
        <end position="63"/>
    </location>
</feature>
<dbReference type="EMBL" id="DQ400808">
    <property type="protein sequence ID" value="ABG33861.1"/>
    <property type="molecule type" value="Genomic_DNA"/>
</dbReference>
<evidence type="ECO:0000313" key="3">
    <source>
        <dbReference type="EMBL" id="ANI28961.1"/>
    </source>
</evidence>
<reference evidence="3" key="3">
    <citation type="journal article" date="2024" name="Int. J. Syst. Evol. Microbiol.">
        <title>Lacrimispora brassicae sp. nov. isolated from fermented cabbage, and proposal of Clostridium indicum Gundawar et al. 2019 and Clostridium methoxybenzovorans Mechichi et al. 1999 as heterotypic synonyms of Lacrimispora amygdalina (Parshina et al. 2003) Haas and Blanchard 2020 and Lacrimispora indolis (McClung and McCoy 1957) Haas and Blanchard 2020, respectively.</title>
        <authorList>
            <person name="Kobayashi H."/>
            <person name="Tanizawa Y."/>
            <person name="Sakamoto M."/>
            <person name="Ohkuma M."/>
            <person name="Tohno M."/>
        </authorList>
    </citation>
    <scope>NUCLEOTIDE SEQUENCE</scope>
    <source>
        <strain evidence="3">MH96</strain>
    </source>
</reference>
<dbReference type="STRING" id="935293.PL78_03785"/>